<name>A0A3B3R2R5_9TELE</name>
<comment type="catalytic activity">
    <reaction evidence="15">
        <text>orotidine 5'-phosphate + diphosphate = orotate + 5-phospho-alpha-D-ribose 1-diphosphate</text>
        <dbReference type="Rhea" id="RHEA:10380"/>
        <dbReference type="ChEBI" id="CHEBI:30839"/>
        <dbReference type="ChEBI" id="CHEBI:33019"/>
        <dbReference type="ChEBI" id="CHEBI:57538"/>
        <dbReference type="ChEBI" id="CHEBI:58017"/>
        <dbReference type="EC" id="2.4.2.10"/>
    </reaction>
    <physiologicalReaction direction="right-to-left" evidence="15">
        <dbReference type="Rhea" id="RHEA:10382"/>
    </physiologicalReaction>
</comment>
<keyword evidence="8" id="KW-0328">Glycosyltransferase</keyword>
<evidence type="ECO:0000256" key="9">
    <source>
        <dbReference type="ARBA" id="ARBA00022679"/>
    </source>
</evidence>
<feature type="binding site" evidence="19">
    <location>
        <position position="444"/>
    </location>
    <ligand>
        <name>substrate</name>
    </ligand>
</feature>
<evidence type="ECO:0000256" key="13">
    <source>
        <dbReference type="ARBA" id="ARBA00023268"/>
    </source>
</evidence>
<dbReference type="FunFam" id="3.40.50.2020:FF:000025">
    <property type="entry name" value="Uridine monophosphate synthetase"/>
    <property type="match status" value="1"/>
</dbReference>
<evidence type="ECO:0000256" key="14">
    <source>
        <dbReference type="ARBA" id="ARBA00051583"/>
    </source>
</evidence>
<dbReference type="KEGG" id="pki:111848124"/>
<keyword evidence="13" id="KW-0511">Multifunctional enzyme</keyword>
<dbReference type="SUPFAM" id="SSF51366">
    <property type="entry name" value="Ribulose-phoshate binding barrel"/>
    <property type="match status" value="1"/>
</dbReference>
<comment type="pathway">
    <text evidence="1">Pyrimidine metabolism; UMP biosynthesis via de novo pathway; UMP from orotate: step 2/2.</text>
</comment>
<evidence type="ECO:0000313" key="21">
    <source>
        <dbReference type="Ensembl" id="ENSPKIP00000011976.1"/>
    </source>
</evidence>
<feature type="active site" description="For OMPdecase activity" evidence="18">
    <location>
        <position position="306"/>
    </location>
</feature>
<feature type="binding site" evidence="19">
    <location>
        <position position="275"/>
    </location>
    <ligand>
        <name>substrate</name>
    </ligand>
</feature>
<dbReference type="STRING" id="1676925.ENSPKIP00000011976"/>
<evidence type="ECO:0000256" key="11">
    <source>
        <dbReference type="ARBA" id="ARBA00022975"/>
    </source>
</evidence>
<evidence type="ECO:0000256" key="3">
    <source>
        <dbReference type="ARBA" id="ARBA00006221"/>
    </source>
</evidence>
<dbReference type="GO" id="GO:0006207">
    <property type="term" value="P:'de novo' pyrimidine nucleobase biosynthetic process"/>
    <property type="evidence" value="ECO:0007669"/>
    <property type="project" value="InterPro"/>
</dbReference>
<feature type="active site" description="For OMPdecase activity" evidence="18">
    <location>
        <position position="308"/>
    </location>
</feature>
<dbReference type="SMART" id="SM00934">
    <property type="entry name" value="OMPdecase"/>
    <property type="match status" value="1"/>
</dbReference>
<protein>
    <recommendedName>
        <fullName evidence="7">Uridine 5'-monophosphate synthase</fullName>
        <ecNumber evidence="5">2.4.2.10</ecNumber>
        <ecNumber evidence="6">4.1.1.23</ecNumber>
    </recommendedName>
</protein>
<keyword evidence="10" id="KW-0210">Decarboxylase</keyword>
<dbReference type="InterPro" id="IPR014732">
    <property type="entry name" value="OMPdecase"/>
</dbReference>
<comment type="pathway">
    <text evidence="2">Pyrimidine metabolism; UMP biosynthesis via de novo pathway; UMP from orotate: step 1/2.</text>
</comment>
<proteinExistence type="inferred from homology"/>
<feature type="binding site" evidence="19">
    <location>
        <position position="253"/>
    </location>
    <ligand>
        <name>substrate</name>
    </ligand>
</feature>
<comment type="subunit">
    <text evidence="17">Homodimer; dimerization is required for enzymatic activity.</text>
</comment>
<evidence type="ECO:0000256" key="1">
    <source>
        <dbReference type="ARBA" id="ARBA00004861"/>
    </source>
</evidence>
<evidence type="ECO:0000256" key="18">
    <source>
        <dbReference type="PIRSR" id="PIRSR614732-1"/>
    </source>
</evidence>
<keyword evidence="9" id="KW-0808">Transferase</keyword>
<dbReference type="Pfam" id="PF00215">
    <property type="entry name" value="OMPdecase"/>
    <property type="match status" value="1"/>
</dbReference>
<evidence type="ECO:0000256" key="15">
    <source>
        <dbReference type="ARBA" id="ARBA00051700"/>
    </source>
</evidence>
<comment type="similarity">
    <text evidence="3">In the N-terminal section; belongs to the purine/pyrimidine phosphoribosyltransferase family.</text>
</comment>
<dbReference type="InterPro" id="IPR013785">
    <property type="entry name" value="Aldolase_TIM"/>
</dbReference>
<keyword evidence="11" id="KW-0665">Pyrimidine biosynthesis</keyword>
<dbReference type="InterPro" id="IPR004467">
    <property type="entry name" value="Or_phspho_trans_dom"/>
</dbReference>
<dbReference type="Proteomes" id="UP000261540">
    <property type="component" value="Unplaced"/>
</dbReference>
<dbReference type="GO" id="GO:0004588">
    <property type="term" value="F:orotate phosphoribosyltransferase activity"/>
    <property type="evidence" value="ECO:0007669"/>
    <property type="project" value="UniProtKB-EC"/>
</dbReference>
<dbReference type="InterPro" id="IPR011060">
    <property type="entry name" value="RibuloseP-bd_barrel"/>
</dbReference>
<reference evidence="21" key="2">
    <citation type="submission" date="2025-09" db="UniProtKB">
        <authorList>
            <consortium name="Ensembl"/>
        </authorList>
    </citation>
    <scope>IDENTIFICATION</scope>
</reference>
<dbReference type="PANTHER" id="PTHR19278:SF9">
    <property type="entry name" value="URIDINE 5'-MONOPHOSPHATE SYNTHASE"/>
    <property type="match status" value="1"/>
</dbReference>
<dbReference type="InterPro" id="IPR029057">
    <property type="entry name" value="PRTase-like"/>
</dbReference>
<dbReference type="Gene3D" id="3.40.50.2020">
    <property type="match status" value="1"/>
</dbReference>
<dbReference type="InterPro" id="IPR000836">
    <property type="entry name" value="PRTase_dom"/>
</dbReference>
<dbReference type="InterPro" id="IPR001754">
    <property type="entry name" value="OMPdeCOase_dom"/>
</dbReference>
<dbReference type="SUPFAM" id="SSF53271">
    <property type="entry name" value="PRTase-like"/>
    <property type="match status" value="1"/>
</dbReference>
<dbReference type="PANTHER" id="PTHR19278">
    <property type="entry name" value="OROTATE PHOSPHORIBOSYLTRANSFERASE"/>
    <property type="match status" value="1"/>
</dbReference>
<evidence type="ECO:0000256" key="12">
    <source>
        <dbReference type="ARBA" id="ARBA00023239"/>
    </source>
</evidence>
<evidence type="ECO:0000256" key="16">
    <source>
        <dbReference type="ARBA" id="ARBA00060327"/>
    </source>
</evidence>
<feature type="binding site" evidence="19">
    <location>
        <position position="366"/>
    </location>
    <ligand>
        <name>substrate</name>
    </ligand>
</feature>
<dbReference type="OrthoDB" id="10263753at2759"/>
<dbReference type="HAMAP" id="MF_01208">
    <property type="entry name" value="PyrE"/>
    <property type="match status" value="1"/>
</dbReference>
<evidence type="ECO:0000256" key="4">
    <source>
        <dbReference type="ARBA" id="ARBA00009769"/>
    </source>
</evidence>
<evidence type="ECO:0000256" key="6">
    <source>
        <dbReference type="ARBA" id="ARBA00012321"/>
    </source>
</evidence>
<dbReference type="NCBIfam" id="TIGR01740">
    <property type="entry name" value="pyrF"/>
    <property type="match status" value="1"/>
</dbReference>
<dbReference type="GO" id="GO:0044205">
    <property type="term" value="P:'de novo' UMP biosynthetic process"/>
    <property type="evidence" value="ECO:0007669"/>
    <property type="project" value="UniProtKB-UniPathway"/>
</dbReference>
<dbReference type="Pfam" id="PF00156">
    <property type="entry name" value="Pribosyltran"/>
    <property type="match status" value="1"/>
</dbReference>
<dbReference type="FunFam" id="3.20.20.70:FF:000092">
    <property type="entry name" value="Uridine monophosphate synthetase"/>
    <property type="match status" value="1"/>
</dbReference>
<feature type="active site" description="For OMPdecase activity" evidence="18">
    <location>
        <position position="311"/>
    </location>
</feature>
<dbReference type="CDD" id="cd04725">
    <property type="entry name" value="OMP_decarboxylase_like"/>
    <property type="match status" value="1"/>
</dbReference>
<dbReference type="PROSITE" id="PS00156">
    <property type="entry name" value="OMPDECASE"/>
    <property type="match status" value="1"/>
</dbReference>
<comment type="function">
    <text evidence="16">Bifunctional enzyme catalyzing the last two steps of de novo pyrimidine biosynthesis, orotate phosphoribosyltransferase (OPRT), which converts orotate to orotidine-5'-monophosphate (OMP), and orotidine-5'-monophosphate decarboxylase (ODC), the terminal enzymatic reaction that decarboxylates OMP to uridine monophosphate (UMP).</text>
</comment>
<dbReference type="CDD" id="cd06223">
    <property type="entry name" value="PRTases_typeI"/>
    <property type="match status" value="1"/>
</dbReference>
<evidence type="ECO:0000256" key="8">
    <source>
        <dbReference type="ARBA" id="ARBA00022676"/>
    </source>
</evidence>
<dbReference type="NCBIfam" id="NF010382">
    <property type="entry name" value="PRK13809.1"/>
    <property type="match status" value="1"/>
</dbReference>
<comment type="similarity">
    <text evidence="4">In the C-terminal section; belongs to the OMP decarboxylase family.</text>
</comment>
<dbReference type="NCBIfam" id="TIGR00336">
    <property type="entry name" value="pyrE"/>
    <property type="match status" value="1"/>
</dbReference>
<evidence type="ECO:0000256" key="17">
    <source>
        <dbReference type="ARBA" id="ARBA00063898"/>
    </source>
</evidence>
<dbReference type="Gene3D" id="3.20.20.70">
    <property type="entry name" value="Aldolase class I"/>
    <property type="match status" value="1"/>
</dbReference>
<dbReference type="EC" id="2.4.2.10" evidence="5"/>
<sequence length="479" mass="52809">MDEIDHLIVKLYEIQAVKFGSFKLKSGINSPIYFDLRVIVSHPSLMNKVSNLLFLHAKRAGLKFNTVCGVPYTALPLATIICSEHELPMLIRRKEMKDYGTKKLVEGTVRPGDLCLIIEDVVTSGGSVLETAEVLQKEGLMVTDAVVLMDRGQGGAKRLEKEGITLHSVLTLSKLLEVLHKAGRIDSDTVVSVRQFIKENSFETPDCDPSINRKPHEKLTYKARAERPDTHPLAARLLRLMENKKSNLCLSADVTRAEELLRLAEELGPLICVLKTHVDILEDFSQKVAQTLKDLSEKHDFLIFEDRKFADIGNTVKHQYGGGQYRISSWSHIINAHAVPGPGVIKGLRAVGQPLERGCLLIAQMSSQGSLATGSYTEAVVKMAEENSDFVFGFICGGKISSEPGFVHMTPGVHLHSGGDDLGQQYCSPSDVIGGKESDVIIVGRGILAAPDKVVAAEEYRKAGWEAYQKRIPRDYEKP</sequence>
<dbReference type="UniPathway" id="UPA00070">
    <property type="reaction ID" value="UER00119"/>
</dbReference>
<feature type="binding site" evidence="19">
    <location>
        <position position="424"/>
    </location>
    <ligand>
        <name>substrate</name>
    </ligand>
</feature>
<evidence type="ECO:0000256" key="19">
    <source>
        <dbReference type="PIRSR" id="PIRSR614732-2"/>
    </source>
</evidence>
<comment type="catalytic activity">
    <reaction evidence="14">
        <text>orotidine 5'-phosphate + H(+) = UMP + CO2</text>
        <dbReference type="Rhea" id="RHEA:11596"/>
        <dbReference type="ChEBI" id="CHEBI:15378"/>
        <dbReference type="ChEBI" id="CHEBI:16526"/>
        <dbReference type="ChEBI" id="CHEBI:57538"/>
        <dbReference type="ChEBI" id="CHEBI:57865"/>
        <dbReference type="EC" id="4.1.1.23"/>
    </reaction>
    <physiologicalReaction direction="left-to-right" evidence="14">
        <dbReference type="Rhea" id="RHEA:11597"/>
    </physiologicalReaction>
</comment>
<dbReference type="InterPro" id="IPR018089">
    <property type="entry name" value="OMPdecase_AS"/>
</dbReference>
<keyword evidence="22" id="KW-1185">Reference proteome</keyword>
<feature type="binding site" evidence="19">
    <location>
        <position position="445"/>
    </location>
    <ligand>
        <name>substrate</name>
    </ligand>
</feature>
<evidence type="ECO:0000313" key="22">
    <source>
        <dbReference type="Proteomes" id="UP000261540"/>
    </source>
</evidence>
<organism evidence="21 22">
    <name type="scientific">Paramormyrops kingsleyae</name>
    <dbReference type="NCBI Taxonomy" id="1676925"/>
    <lineage>
        <taxon>Eukaryota</taxon>
        <taxon>Metazoa</taxon>
        <taxon>Chordata</taxon>
        <taxon>Craniata</taxon>
        <taxon>Vertebrata</taxon>
        <taxon>Euteleostomi</taxon>
        <taxon>Actinopterygii</taxon>
        <taxon>Neopterygii</taxon>
        <taxon>Teleostei</taxon>
        <taxon>Osteoglossocephala</taxon>
        <taxon>Osteoglossomorpha</taxon>
        <taxon>Osteoglossiformes</taxon>
        <taxon>Mormyridae</taxon>
        <taxon>Paramormyrops</taxon>
    </lineage>
</organism>
<reference evidence="21" key="1">
    <citation type="submission" date="2025-08" db="UniProtKB">
        <authorList>
            <consortium name="Ensembl"/>
        </authorList>
    </citation>
    <scope>IDENTIFICATION</scope>
</reference>
<dbReference type="GO" id="GO:0004590">
    <property type="term" value="F:orotidine-5'-phosphate decarboxylase activity"/>
    <property type="evidence" value="ECO:0007669"/>
    <property type="project" value="UniProtKB-EC"/>
</dbReference>
<evidence type="ECO:0000256" key="2">
    <source>
        <dbReference type="ARBA" id="ARBA00004889"/>
    </source>
</evidence>
<keyword evidence="12" id="KW-0456">Lyase</keyword>
<feature type="domain" description="Orotidine 5'-phosphate decarboxylase" evidence="20">
    <location>
        <begin position="247"/>
        <end position="460"/>
    </location>
</feature>
<dbReference type="AlphaFoldDB" id="A0A3B3R2R5"/>
<evidence type="ECO:0000259" key="20">
    <source>
        <dbReference type="SMART" id="SM00934"/>
    </source>
</evidence>
<dbReference type="GeneTree" id="ENSGT00390000001856"/>
<evidence type="ECO:0000256" key="10">
    <source>
        <dbReference type="ARBA" id="ARBA00022793"/>
    </source>
</evidence>
<evidence type="ECO:0000256" key="5">
    <source>
        <dbReference type="ARBA" id="ARBA00011971"/>
    </source>
</evidence>
<dbReference type="InterPro" id="IPR023031">
    <property type="entry name" value="OPRT"/>
</dbReference>
<dbReference type="EC" id="4.1.1.23" evidence="6"/>
<dbReference type="CTD" id="7372"/>
<dbReference type="Ensembl" id="ENSPKIT00000036359.1">
    <property type="protein sequence ID" value="ENSPKIP00000011976.1"/>
    <property type="gene ID" value="ENSPKIG00000025669.1"/>
</dbReference>
<accession>A0A3B3R2R5</accession>
<evidence type="ECO:0000256" key="7">
    <source>
        <dbReference type="ARBA" id="ARBA00015047"/>
    </source>
</evidence>